<accession>A0A2X1H8C1</accession>
<dbReference type="AlphaFoldDB" id="A0A2X1H8C1"/>
<keyword evidence="1" id="KW-0560">Oxidoreductase</keyword>
<sequence length="85" mass="9938">MQLRRLIEGIFERADKADAHEFSFEGHPNNTTETHLQTLYDLGFRRVSYGVQDYSTKVQKAIHRIQPFENVQRVTQQARAIGYTL</sequence>
<organism evidence="2 3">
    <name type="scientific">Capnocytophaga ochracea</name>
    <dbReference type="NCBI Taxonomy" id="1018"/>
    <lineage>
        <taxon>Bacteria</taxon>
        <taxon>Pseudomonadati</taxon>
        <taxon>Bacteroidota</taxon>
        <taxon>Flavobacteriia</taxon>
        <taxon>Flavobacteriales</taxon>
        <taxon>Flavobacteriaceae</taxon>
        <taxon>Capnocytophaga</taxon>
    </lineage>
</organism>
<dbReference type="EMBL" id="UARG01000008">
    <property type="protein sequence ID" value="SPV25465.1"/>
    <property type="molecule type" value="Genomic_DNA"/>
</dbReference>
<name>A0A2X1H8C1_CAPOC</name>
<evidence type="ECO:0000256" key="1">
    <source>
        <dbReference type="ARBA" id="ARBA00023002"/>
    </source>
</evidence>
<dbReference type="InterPro" id="IPR034505">
    <property type="entry name" value="Coproporphyrinogen-III_oxidase"/>
</dbReference>
<reference evidence="2 3" key="1">
    <citation type="submission" date="2018-06" db="EMBL/GenBank/DDBJ databases">
        <authorList>
            <consortium name="Pathogen Informatics"/>
            <person name="Doyle S."/>
        </authorList>
    </citation>
    <scope>NUCLEOTIDE SEQUENCE [LARGE SCALE GENOMIC DNA]</scope>
    <source>
        <strain evidence="2 3">NCTC11546</strain>
    </source>
</reference>
<dbReference type="GO" id="GO:0051989">
    <property type="term" value="F:coproporphyrinogen dehydrogenase activity"/>
    <property type="evidence" value="ECO:0007669"/>
    <property type="project" value="TreeGrafter"/>
</dbReference>
<dbReference type="PANTHER" id="PTHR13932">
    <property type="entry name" value="COPROPORPHYRINIGEN III OXIDASE"/>
    <property type="match status" value="1"/>
</dbReference>
<protein>
    <submittedName>
        <fullName evidence="2">Coproporphyrinogen III oxidase</fullName>
    </submittedName>
</protein>
<evidence type="ECO:0000313" key="2">
    <source>
        <dbReference type="EMBL" id="SPV25465.1"/>
    </source>
</evidence>
<dbReference type="PANTHER" id="PTHR13932:SF6">
    <property type="entry name" value="OXYGEN-INDEPENDENT COPROPORPHYRINOGEN III OXIDASE"/>
    <property type="match status" value="1"/>
</dbReference>
<dbReference type="SUPFAM" id="SSF102114">
    <property type="entry name" value="Radical SAM enzymes"/>
    <property type="match status" value="1"/>
</dbReference>
<evidence type="ECO:0000313" key="3">
    <source>
        <dbReference type="Proteomes" id="UP000249891"/>
    </source>
</evidence>
<gene>
    <name evidence="2" type="ORF">NCTC11546_00057</name>
</gene>
<proteinExistence type="predicted"/>
<dbReference type="Proteomes" id="UP000249891">
    <property type="component" value="Unassembled WGS sequence"/>
</dbReference>
<dbReference type="GO" id="GO:0006782">
    <property type="term" value="P:protoporphyrinogen IX biosynthetic process"/>
    <property type="evidence" value="ECO:0007669"/>
    <property type="project" value="TreeGrafter"/>
</dbReference>
<dbReference type="GO" id="GO:0051539">
    <property type="term" value="F:4 iron, 4 sulfur cluster binding"/>
    <property type="evidence" value="ECO:0007669"/>
    <property type="project" value="TreeGrafter"/>
</dbReference>
<dbReference type="GO" id="GO:0005737">
    <property type="term" value="C:cytoplasm"/>
    <property type="evidence" value="ECO:0007669"/>
    <property type="project" value="TreeGrafter"/>
</dbReference>
<dbReference type="InterPro" id="IPR058240">
    <property type="entry name" value="rSAM_sf"/>
</dbReference>